<accession>A0A1T4WBM5</accession>
<dbReference type="PANTHER" id="PTHR43267:SF1">
    <property type="entry name" value="TRNA THREONYLCARBAMOYLADENOSINE DEHYDRATASE"/>
    <property type="match status" value="1"/>
</dbReference>
<dbReference type="AlphaFoldDB" id="A0A1T4WBM5"/>
<dbReference type="RefSeq" id="WP_234985084.1">
    <property type="nucleotide sequence ID" value="NZ_FUYA01000006.1"/>
</dbReference>
<dbReference type="STRING" id="1121442.SAMN02745702_01962"/>
<dbReference type="InterPro" id="IPR045886">
    <property type="entry name" value="ThiF/MoeB/HesA"/>
</dbReference>
<dbReference type="Pfam" id="PF00899">
    <property type="entry name" value="ThiF"/>
    <property type="match status" value="1"/>
</dbReference>
<protein>
    <submittedName>
        <fullName evidence="2">ThiF family protein</fullName>
    </submittedName>
</protein>
<dbReference type="InterPro" id="IPR035985">
    <property type="entry name" value="Ubiquitin-activating_enz"/>
</dbReference>
<dbReference type="Gene3D" id="3.40.50.720">
    <property type="entry name" value="NAD(P)-binding Rossmann-like Domain"/>
    <property type="match status" value="1"/>
</dbReference>
<dbReference type="EMBL" id="FUYA01000006">
    <property type="protein sequence ID" value="SKA74519.1"/>
    <property type="molecule type" value="Genomic_DNA"/>
</dbReference>
<organism evidence="2 3">
    <name type="scientific">Desulfobaculum bizertense DSM 18034</name>
    <dbReference type="NCBI Taxonomy" id="1121442"/>
    <lineage>
        <taxon>Bacteria</taxon>
        <taxon>Pseudomonadati</taxon>
        <taxon>Thermodesulfobacteriota</taxon>
        <taxon>Desulfovibrionia</taxon>
        <taxon>Desulfovibrionales</taxon>
        <taxon>Desulfovibrionaceae</taxon>
        <taxon>Desulfobaculum</taxon>
    </lineage>
</organism>
<sequence length="282" mass="29605">MGSIDLLGTQARQLGVPSKMADGTEYLSLSMFIAEEISSRENAPLREVELAALAAGVIPEHYVRNFNSIDIQGQINLLSSKLALVGLGGLGGLLIEAFARMGVGHIEAADGDSFEESNLNRQLLSSSQRVRLSKARSASLRVVTINPAIDCAAHAEFVTEDSLRAMCHGASVLVDALGGLDNRQLLQDVATEFNIPLVTAGMAGFSGYVATVLPGQPGPASFFGSGSAAEDSLGTPVPAVYTAASLQAAEVMRILAGQAPALDNRMLLFDLNDMSFEKIQIA</sequence>
<dbReference type="PANTHER" id="PTHR43267">
    <property type="entry name" value="TRNA THREONYLCARBAMOYLADENOSINE DEHYDRATASE"/>
    <property type="match status" value="1"/>
</dbReference>
<feature type="domain" description="THIF-type NAD/FAD binding fold" evidence="1">
    <location>
        <begin position="64"/>
        <end position="281"/>
    </location>
</feature>
<dbReference type="Proteomes" id="UP000189733">
    <property type="component" value="Unassembled WGS sequence"/>
</dbReference>
<dbReference type="SUPFAM" id="SSF69572">
    <property type="entry name" value="Activating enzymes of the ubiquitin-like proteins"/>
    <property type="match status" value="1"/>
</dbReference>
<evidence type="ECO:0000313" key="3">
    <source>
        <dbReference type="Proteomes" id="UP000189733"/>
    </source>
</evidence>
<dbReference type="GO" id="GO:0061504">
    <property type="term" value="P:cyclic threonylcarbamoyladenosine biosynthetic process"/>
    <property type="evidence" value="ECO:0007669"/>
    <property type="project" value="TreeGrafter"/>
</dbReference>
<name>A0A1T4WBM5_9BACT</name>
<reference evidence="2 3" key="1">
    <citation type="submission" date="2017-02" db="EMBL/GenBank/DDBJ databases">
        <authorList>
            <person name="Peterson S.W."/>
        </authorList>
    </citation>
    <scope>NUCLEOTIDE SEQUENCE [LARGE SCALE GENOMIC DNA]</scope>
    <source>
        <strain evidence="2 3">DSM 18034</strain>
    </source>
</reference>
<keyword evidence="3" id="KW-1185">Reference proteome</keyword>
<evidence type="ECO:0000259" key="1">
    <source>
        <dbReference type="Pfam" id="PF00899"/>
    </source>
</evidence>
<dbReference type="GO" id="GO:0061503">
    <property type="term" value="F:tRNA threonylcarbamoyladenosine dehydratase"/>
    <property type="evidence" value="ECO:0007669"/>
    <property type="project" value="TreeGrafter"/>
</dbReference>
<gene>
    <name evidence="2" type="ORF">SAMN02745702_01962</name>
</gene>
<dbReference type="InterPro" id="IPR000594">
    <property type="entry name" value="ThiF_NAD_FAD-bd"/>
</dbReference>
<dbReference type="GO" id="GO:0008641">
    <property type="term" value="F:ubiquitin-like modifier activating enzyme activity"/>
    <property type="evidence" value="ECO:0007669"/>
    <property type="project" value="InterPro"/>
</dbReference>
<proteinExistence type="predicted"/>
<evidence type="ECO:0000313" key="2">
    <source>
        <dbReference type="EMBL" id="SKA74519.1"/>
    </source>
</evidence>